<dbReference type="InterPro" id="IPR001155">
    <property type="entry name" value="OxRdtase_FMN_N"/>
</dbReference>
<keyword evidence="6" id="KW-0479">Metal-binding</keyword>
<evidence type="ECO:0000313" key="12">
    <source>
        <dbReference type="EMBL" id="GAF25265.1"/>
    </source>
</evidence>
<evidence type="ECO:0000256" key="5">
    <source>
        <dbReference type="ARBA" id="ARBA00022643"/>
    </source>
</evidence>
<keyword evidence="9" id="KW-0411">Iron-sulfur</keyword>
<dbReference type="PRINTS" id="PR00469">
    <property type="entry name" value="PNDRDTASEII"/>
</dbReference>
<evidence type="ECO:0000256" key="7">
    <source>
        <dbReference type="ARBA" id="ARBA00023002"/>
    </source>
</evidence>
<dbReference type="AlphaFoldDB" id="A0A0S6U835"/>
<comment type="cofactor">
    <cofactor evidence="1">
        <name>FMN</name>
        <dbReference type="ChEBI" id="CHEBI:58210"/>
    </cofactor>
</comment>
<dbReference type="GO" id="GO:0016491">
    <property type="term" value="F:oxidoreductase activity"/>
    <property type="evidence" value="ECO:0007669"/>
    <property type="project" value="UniProtKB-KW"/>
</dbReference>
<dbReference type="Gene3D" id="3.50.50.60">
    <property type="entry name" value="FAD/NAD(P)-binding domain"/>
    <property type="match status" value="1"/>
</dbReference>
<keyword evidence="5" id="KW-0288">FMN</keyword>
<dbReference type="InterPro" id="IPR013785">
    <property type="entry name" value="Aldolase_TIM"/>
</dbReference>
<protein>
    <submittedName>
        <fullName evidence="12">NADH:flavin oxidoreductases, Old Yellow Enzyme family</fullName>
    </submittedName>
</protein>
<sequence length="669" mass="73070">MFMAAYTRLFEPIKIGKVEIKNKIAMAPMGVLGLATQDGCFSKRVVDYYVERAKGGTGLIITSVTKVDNEIERFKAGAVPVATANPLHFIATAGELTERVHAYGTKIFLQLGMGFGRVAAPILLESHPVAPSAIPNFWDPSITCRELTTAEVETLVQRASEAAEIAVEAGFDGVEIHAMHEGYLLDQFTIALFNRRGDKYGGALEDRLTFPIEIVRAIKDRVGKDFPVVLRFSIKNYIKDWRQGGLPGENFQEKGRDVEEALAAAKILEGAGYDGFDADAGSYDAWYWAHPPVYQKHGCYLPLTQRLKEVVKVPVIVAGRLEIPELAEEALVKGQADMIAIGRGLLTDPYWVNKVMTGRSKNIRPCIGCHDGCLGRGFLGRPLSCTVNPACGREEEYAIDRAPEAKQVMVIGGGVAGMEAARVAALRGHRVSLYEKSDRLGGHVVEAAVPDFKADDGRLLEWYKTELGELQVEIHLNQEVTPEFVEEKNPDVVVVATGSTPAIPDIPGINKEKVTTVSDLLLGKKQAGGRVVIIGGGLAGCETALWLAQQGKDVTIIEILDDLMRAGIPVPYMNRMMLLDLLKMNGVKWLTETSVLEVTDDGVTLISKTYQRSTLPADTVVLAVGFAADQRLYNALRDKIPNLYLIGDSRVPRNILAAIWEGYEVGRGI</sequence>
<gene>
    <name evidence="12" type="ORF">MTY_0595</name>
</gene>
<evidence type="ECO:0000256" key="3">
    <source>
        <dbReference type="ARBA" id="ARBA00011048"/>
    </source>
</evidence>
<evidence type="ECO:0000256" key="4">
    <source>
        <dbReference type="ARBA" id="ARBA00022630"/>
    </source>
</evidence>
<evidence type="ECO:0000259" key="11">
    <source>
        <dbReference type="Pfam" id="PF07992"/>
    </source>
</evidence>
<evidence type="ECO:0000256" key="9">
    <source>
        <dbReference type="ARBA" id="ARBA00023014"/>
    </source>
</evidence>
<accession>A0A0S6U835</accession>
<dbReference type="InterPro" id="IPR036188">
    <property type="entry name" value="FAD/NAD-bd_sf"/>
</dbReference>
<dbReference type="InterPro" id="IPR023753">
    <property type="entry name" value="FAD/NAD-binding_dom"/>
</dbReference>
<dbReference type="GO" id="GO:0051536">
    <property type="term" value="F:iron-sulfur cluster binding"/>
    <property type="evidence" value="ECO:0007669"/>
    <property type="project" value="UniProtKB-KW"/>
</dbReference>
<keyword evidence="8" id="KW-0408">Iron</keyword>
<dbReference type="Gene3D" id="3.40.50.720">
    <property type="entry name" value="NAD(P)-binding Rossmann-like Domain"/>
    <property type="match status" value="1"/>
</dbReference>
<dbReference type="Proteomes" id="UP000063718">
    <property type="component" value="Unassembled WGS sequence"/>
</dbReference>
<dbReference type="PRINTS" id="PR00368">
    <property type="entry name" value="FADPNR"/>
</dbReference>
<evidence type="ECO:0000256" key="2">
    <source>
        <dbReference type="ARBA" id="ARBA00001966"/>
    </source>
</evidence>
<dbReference type="Pfam" id="PF00724">
    <property type="entry name" value="Oxidored_FMN"/>
    <property type="match status" value="1"/>
</dbReference>
<dbReference type="GO" id="GO:0010181">
    <property type="term" value="F:FMN binding"/>
    <property type="evidence" value="ECO:0007669"/>
    <property type="project" value="InterPro"/>
</dbReference>
<proteinExistence type="inferred from homology"/>
<dbReference type="EMBL" id="DF238840">
    <property type="protein sequence ID" value="GAF25265.1"/>
    <property type="molecule type" value="Genomic_DNA"/>
</dbReference>
<dbReference type="PANTHER" id="PTHR42917">
    <property type="entry name" value="2,4-DIENOYL-COA REDUCTASE"/>
    <property type="match status" value="1"/>
</dbReference>
<name>A0A0S6U835_NEOTH</name>
<evidence type="ECO:0000259" key="10">
    <source>
        <dbReference type="Pfam" id="PF00724"/>
    </source>
</evidence>
<dbReference type="Pfam" id="PF07992">
    <property type="entry name" value="Pyr_redox_2"/>
    <property type="match status" value="1"/>
</dbReference>
<comment type="cofactor">
    <cofactor evidence="2">
        <name>[4Fe-4S] cluster</name>
        <dbReference type="ChEBI" id="CHEBI:49883"/>
    </cofactor>
</comment>
<dbReference type="PANTHER" id="PTHR42917:SF2">
    <property type="entry name" value="2,4-DIENOYL-COA REDUCTASE [(2E)-ENOYL-COA-PRODUCING]"/>
    <property type="match status" value="1"/>
</dbReference>
<dbReference type="SUPFAM" id="SSF51395">
    <property type="entry name" value="FMN-linked oxidoreductases"/>
    <property type="match status" value="1"/>
</dbReference>
<dbReference type="Gene3D" id="3.20.20.70">
    <property type="entry name" value="Aldolase class I"/>
    <property type="match status" value="1"/>
</dbReference>
<reference evidence="12" key="1">
    <citation type="journal article" date="2014" name="Gene">
        <title>Genome-guided analysis of transformation efficiency and carbon dioxide assimilation by Moorella thermoacetica Y72.</title>
        <authorList>
            <person name="Tsukahara K."/>
            <person name="Kita A."/>
            <person name="Nakashimada Y."/>
            <person name="Hoshino T."/>
            <person name="Murakami K."/>
        </authorList>
    </citation>
    <scope>NUCLEOTIDE SEQUENCE [LARGE SCALE GENOMIC DNA]</scope>
    <source>
        <strain evidence="12">Y72</strain>
    </source>
</reference>
<dbReference type="InterPro" id="IPR051793">
    <property type="entry name" value="NADH:flavin_oxidoreductase"/>
</dbReference>
<keyword evidence="4" id="KW-0285">Flavoprotein</keyword>
<evidence type="ECO:0000256" key="6">
    <source>
        <dbReference type="ARBA" id="ARBA00022723"/>
    </source>
</evidence>
<evidence type="ECO:0000256" key="8">
    <source>
        <dbReference type="ARBA" id="ARBA00023004"/>
    </source>
</evidence>
<feature type="domain" description="NADH:flavin oxidoreductase/NADH oxidase N-terminal" evidence="10">
    <location>
        <begin position="9"/>
        <end position="362"/>
    </location>
</feature>
<feature type="domain" description="FAD/NAD(P)-binding" evidence="11">
    <location>
        <begin position="407"/>
        <end position="659"/>
    </location>
</feature>
<comment type="similarity">
    <text evidence="3">In the N-terminal section; belongs to the NADH:flavin oxidoreductase/NADH oxidase family.</text>
</comment>
<evidence type="ECO:0000256" key="1">
    <source>
        <dbReference type="ARBA" id="ARBA00001917"/>
    </source>
</evidence>
<organism evidence="12">
    <name type="scientific">Moorella thermoacetica Y72</name>
    <dbReference type="NCBI Taxonomy" id="1325331"/>
    <lineage>
        <taxon>Bacteria</taxon>
        <taxon>Bacillati</taxon>
        <taxon>Bacillota</taxon>
        <taxon>Clostridia</taxon>
        <taxon>Neomoorellales</taxon>
        <taxon>Neomoorellaceae</taxon>
        <taxon>Neomoorella</taxon>
    </lineage>
</organism>
<dbReference type="GO" id="GO:0046872">
    <property type="term" value="F:metal ion binding"/>
    <property type="evidence" value="ECO:0007669"/>
    <property type="project" value="UniProtKB-KW"/>
</dbReference>
<dbReference type="SUPFAM" id="SSF51905">
    <property type="entry name" value="FAD/NAD(P)-binding domain"/>
    <property type="match status" value="1"/>
</dbReference>
<keyword evidence="7" id="KW-0560">Oxidoreductase</keyword>